<evidence type="ECO:0000256" key="1">
    <source>
        <dbReference type="ARBA" id="ARBA00007692"/>
    </source>
</evidence>
<accession>A0A8N4ICW3</accession>
<dbReference type="PANTHER" id="PTHR13068:SF242">
    <property type="entry name" value="OS04G0637500 PROTEIN"/>
    <property type="match status" value="1"/>
</dbReference>
<dbReference type="KEGG" id="egu:114912588"/>
<dbReference type="GO" id="GO:0006353">
    <property type="term" value="P:DNA-templated transcription termination"/>
    <property type="evidence" value="ECO:0007669"/>
    <property type="project" value="UniProtKB-KW"/>
</dbReference>
<dbReference type="PANTHER" id="PTHR13068">
    <property type="entry name" value="CGI-12 PROTEIN-RELATED"/>
    <property type="match status" value="1"/>
</dbReference>
<keyword evidence="2" id="KW-0804">Transcription</keyword>
<evidence type="ECO:0000256" key="3">
    <source>
        <dbReference type="ARBA" id="ARBA00022946"/>
    </source>
</evidence>
<dbReference type="InterPro" id="IPR038538">
    <property type="entry name" value="MTERF_sf"/>
</dbReference>
<name>A0A8N4ICW3_ELAGV</name>
<reference evidence="5" key="1">
    <citation type="submission" date="2025-08" db="UniProtKB">
        <authorList>
            <consortium name="RefSeq"/>
        </authorList>
    </citation>
    <scope>IDENTIFICATION</scope>
</reference>
<protein>
    <submittedName>
        <fullName evidence="5">Transcription termination factor MTERF2, chloroplastic-like</fullName>
    </submittedName>
</protein>
<dbReference type="FunFam" id="1.25.70.10:FF:000001">
    <property type="entry name" value="Mitochondrial transcription termination factor-like"/>
    <property type="match status" value="1"/>
</dbReference>
<dbReference type="GO" id="GO:0003676">
    <property type="term" value="F:nucleic acid binding"/>
    <property type="evidence" value="ECO:0007669"/>
    <property type="project" value="InterPro"/>
</dbReference>
<gene>
    <name evidence="5" type="primary">LOC114912588</name>
</gene>
<dbReference type="AlphaFoldDB" id="A0A8N4ICW3"/>
<keyword evidence="2" id="KW-0806">Transcription termination</keyword>
<evidence type="ECO:0000313" key="4">
    <source>
        <dbReference type="Proteomes" id="UP000504607"/>
    </source>
</evidence>
<dbReference type="InterPro" id="IPR003690">
    <property type="entry name" value="MTERF"/>
</dbReference>
<dbReference type="OrthoDB" id="637682at2759"/>
<keyword evidence="4" id="KW-1185">Reference proteome</keyword>
<comment type="similarity">
    <text evidence="1">Belongs to the mTERF family.</text>
</comment>
<keyword evidence="3" id="KW-0809">Transit peptide</keyword>
<dbReference type="RefSeq" id="XP_029117028.1">
    <property type="nucleotide sequence ID" value="XM_029261195.1"/>
</dbReference>
<dbReference type="SMART" id="SM00733">
    <property type="entry name" value="Mterf"/>
    <property type="match status" value="6"/>
</dbReference>
<keyword evidence="2" id="KW-0805">Transcription regulation</keyword>
<dbReference type="Gene3D" id="1.25.70.10">
    <property type="entry name" value="Transcription termination factor 3, mitochondrial"/>
    <property type="match status" value="1"/>
</dbReference>
<organism evidence="4 5">
    <name type="scientific">Elaeis guineensis var. tenera</name>
    <name type="common">Oil palm</name>
    <dbReference type="NCBI Taxonomy" id="51953"/>
    <lineage>
        <taxon>Eukaryota</taxon>
        <taxon>Viridiplantae</taxon>
        <taxon>Streptophyta</taxon>
        <taxon>Embryophyta</taxon>
        <taxon>Tracheophyta</taxon>
        <taxon>Spermatophyta</taxon>
        <taxon>Magnoliopsida</taxon>
        <taxon>Liliopsida</taxon>
        <taxon>Arecaceae</taxon>
        <taxon>Arecoideae</taxon>
        <taxon>Cocoseae</taxon>
        <taxon>Elaeidinae</taxon>
        <taxon>Elaeis</taxon>
    </lineage>
</organism>
<proteinExistence type="inferred from homology"/>
<evidence type="ECO:0000256" key="2">
    <source>
        <dbReference type="ARBA" id="ARBA00022472"/>
    </source>
</evidence>
<dbReference type="Pfam" id="PF02536">
    <property type="entry name" value="mTERF"/>
    <property type="match status" value="1"/>
</dbReference>
<evidence type="ECO:0000313" key="5">
    <source>
        <dbReference type="RefSeq" id="XP_029117028.1"/>
    </source>
</evidence>
<dbReference type="Proteomes" id="UP000504607">
    <property type="component" value="Unplaced"/>
</dbReference>
<sequence length="415" mass="47185">MILSNSTLGFESTAALPSHNAMSPAKLSSAFLRRSGTISNVLLPLFHRHRLDDLLFFSSATASADKGQKSSQRSHFVVEYLINSCGLSSTEASKASKSLAHLKSTKRIDAFLRSLRSQGFDDASLRTIVSRCPNWLNYSVERNLAPKFQFFRDLGFSGSNLSRLFLSSANVFSLSLHRTIQPRLDFWMRLLGSKEHLVKLIKSNLWVINSSIERVIMPNLSLLRECGISDQRTARVLRRTPTFIRRSPKKFRALIERVEGMGVPRSSGMFLWALWVLNLVSEAKFNAKLRVMRSFGWSDVEFFAAFRKDPLFLSNSEEMLHAKMTFLVKEVGFEPVEVAFHPKPLTYSLEKRLMPRHRVMQMLKANELHSGRYQFSSILVPSDKLFMKKYVIPHKDKVPGLLPMYTAACGKEGTI</sequence>